<accession>A0A5C5ZAB8</accession>
<gene>
    <name evidence="1" type="ORF">CA13_52220</name>
</gene>
<dbReference type="AlphaFoldDB" id="A0A5C5ZAB8"/>
<dbReference type="EMBL" id="SJPJ01000001">
    <property type="protein sequence ID" value="TWT83751.1"/>
    <property type="molecule type" value="Genomic_DNA"/>
</dbReference>
<dbReference type="Proteomes" id="UP000315010">
    <property type="component" value="Unassembled WGS sequence"/>
</dbReference>
<reference evidence="1 2" key="1">
    <citation type="submission" date="2019-02" db="EMBL/GenBank/DDBJ databases">
        <title>Deep-cultivation of Planctomycetes and their phenomic and genomic characterization uncovers novel biology.</title>
        <authorList>
            <person name="Wiegand S."/>
            <person name="Jogler M."/>
            <person name="Boedeker C."/>
            <person name="Pinto D."/>
            <person name="Vollmers J."/>
            <person name="Rivas-Marin E."/>
            <person name="Kohn T."/>
            <person name="Peeters S.H."/>
            <person name="Heuer A."/>
            <person name="Rast P."/>
            <person name="Oberbeckmann S."/>
            <person name="Bunk B."/>
            <person name="Jeske O."/>
            <person name="Meyerdierks A."/>
            <person name="Storesund J.E."/>
            <person name="Kallscheuer N."/>
            <person name="Luecker S."/>
            <person name="Lage O.M."/>
            <person name="Pohl T."/>
            <person name="Merkel B.J."/>
            <person name="Hornburger P."/>
            <person name="Mueller R.-W."/>
            <person name="Bruemmer F."/>
            <person name="Labrenz M."/>
            <person name="Spormann A.M."/>
            <person name="Op Den Camp H."/>
            <person name="Overmann J."/>
            <person name="Amann R."/>
            <person name="Jetten M.S.M."/>
            <person name="Mascher T."/>
            <person name="Medema M.H."/>
            <person name="Devos D.P."/>
            <person name="Kaster A.-K."/>
            <person name="Ovreas L."/>
            <person name="Rohde M."/>
            <person name="Galperin M.Y."/>
            <person name="Jogler C."/>
        </authorList>
    </citation>
    <scope>NUCLEOTIDE SEQUENCE [LARGE SCALE GENOMIC DNA]</scope>
    <source>
        <strain evidence="1 2">CA13</strain>
    </source>
</reference>
<sequence>MPANNTASQPISPTYPPAVHVCSASIFSGNIQSQSMVGTDDGFLSSGALVQDRKQLTAEADPDWRSCVLLFWTFALNPNGIIRVQIDRQVTARFRAGSIKAGAFEQKREGIAIIRRLIGLSLRRNTFNTLNLHHCGASIKVRRGLQPKTILRENTQMR</sequence>
<proteinExistence type="predicted"/>
<name>A0A5C5ZAB8_9BACT</name>
<comment type="caution">
    <text evidence="1">The sequence shown here is derived from an EMBL/GenBank/DDBJ whole genome shotgun (WGS) entry which is preliminary data.</text>
</comment>
<keyword evidence="2" id="KW-1185">Reference proteome</keyword>
<protein>
    <submittedName>
        <fullName evidence="1">Uncharacterized protein</fullName>
    </submittedName>
</protein>
<evidence type="ECO:0000313" key="1">
    <source>
        <dbReference type="EMBL" id="TWT83751.1"/>
    </source>
</evidence>
<organism evidence="1 2">
    <name type="scientific">Novipirellula herctigrandis</name>
    <dbReference type="NCBI Taxonomy" id="2527986"/>
    <lineage>
        <taxon>Bacteria</taxon>
        <taxon>Pseudomonadati</taxon>
        <taxon>Planctomycetota</taxon>
        <taxon>Planctomycetia</taxon>
        <taxon>Pirellulales</taxon>
        <taxon>Pirellulaceae</taxon>
        <taxon>Novipirellula</taxon>
    </lineage>
</organism>
<evidence type="ECO:0000313" key="2">
    <source>
        <dbReference type="Proteomes" id="UP000315010"/>
    </source>
</evidence>